<dbReference type="EMBL" id="CP000554">
    <property type="protein sequence ID" value="ABM79665.1"/>
    <property type="molecule type" value="Genomic_DNA"/>
</dbReference>
<name>A2CDV5_PROM3</name>
<reference evidence="1 2" key="1">
    <citation type="journal article" date="2007" name="PLoS Genet.">
        <title>Patterns and implications of gene gain and loss in the evolution of Prochlorococcus.</title>
        <authorList>
            <person name="Kettler G.C."/>
            <person name="Martiny A.C."/>
            <person name="Huang K."/>
            <person name="Zucker J."/>
            <person name="Coleman M.L."/>
            <person name="Rodrigue S."/>
            <person name="Chen F."/>
            <person name="Lapidus A."/>
            <person name="Ferriera S."/>
            <person name="Johnson J."/>
            <person name="Steglich C."/>
            <person name="Church G.M."/>
            <person name="Richardson P."/>
            <person name="Chisholm S.W."/>
        </authorList>
    </citation>
    <scope>NUCLEOTIDE SEQUENCE [LARGE SCALE GENOMIC DNA]</scope>
    <source>
        <strain evidence="1 2">MIT 9303</strain>
    </source>
</reference>
<dbReference type="SUPFAM" id="SSF89360">
    <property type="entry name" value="HesB-like domain"/>
    <property type="match status" value="1"/>
</dbReference>
<evidence type="ECO:0000313" key="1">
    <source>
        <dbReference type="EMBL" id="ABM79665.1"/>
    </source>
</evidence>
<evidence type="ECO:0000313" key="2">
    <source>
        <dbReference type="Proteomes" id="UP000002274"/>
    </source>
</evidence>
<dbReference type="Proteomes" id="UP000002274">
    <property type="component" value="Chromosome"/>
</dbReference>
<dbReference type="KEGG" id="pmf:P9303_29351"/>
<organism evidence="1 2">
    <name type="scientific">Prochlorococcus marinus (strain MIT 9303)</name>
    <dbReference type="NCBI Taxonomy" id="59922"/>
    <lineage>
        <taxon>Bacteria</taxon>
        <taxon>Bacillati</taxon>
        <taxon>Cyanobacteriota</taxon>
        <taxon>Cyanophyceae</taxon>
        <taxon>Synechococcales</taxon>
        <taxon>Prochlorococcaceae</taxon>
        <taxon>Prochlorococcus</taxon>
    </lineage>
</organism>
<proteinExistence type="predicted"/>
<dbReference type="InterPro" id="IPR035903">
    <property type="entry name" value="HesB-like_dom_sf"/>
</dbReference>
<dbReference type="BioCyc" id="PMAR59922:G1G80-2575-MONOMER"/>
<gene>
    <name evidence="1" type="ordered locus">P9303_29351</name>
</gene>
<dbReference type="STRING" id="59922.P9303_29351"/>
<dbReference type="RefSeq" id="WP_011827503.1">
    <property type="nucleotide sequence ID" value="NC_008820.1"/>
</dbReference>
<sequence>MENGPRLGITPTAAAELVRQAALAGKPGLMHLDLIKATFDEGWLYIRLQPGECGGVPLARADGITLFAPVGQFHLLSGLTLNYYGDLSGGGFLISVPEGAEASACGGGFRFIEKER</sequence>
<protein>
    <submittedName>
        <fullName evidence="1">Possible AIR synthase related protein, C-terminal protein</fullName>
    </submittedName>
</protein>
<dbReference type="AlphaFoldDB" id="A2CDV5"/>
<accession>A2CDV5</accession>
<dbReference type="HOGENOM" id="CLU_153280_0_0_3"/>